<comment type="caution">
    <text evidence="1">The sequence shown here is derived from an EMBL/GenBank/DDBJ whole genome shotgun (WGS) entry which is preliminary data.</text>
</comment>
<sequence length="51" mass="6248">MYFMSSIFSRGEGVNMEYGIILEYQGFEKTNKSLFKRSFFYYMILFKYSVR</sequence>
<accession>A0A9P0NU91</accession>
<keyword evidence="2" id="KW-1185">Reference proteome</keyword>
<gene>
    <name evidence="1" type="ORF">ACAOBT_LOCUS3075</name>
</gene>
<organism evidence="1 2">
    <name type="scientific">Acanthoscelides obtectus</name>
    <name type="common">Bean weevil</name>
    <name type="synonym">Bruchus obtectus</name>
    <dbReference type="NCBI Taxonomy" id="200917"/>
    <lineage>
        <taxon>Eukaryota</taxon>
        <taxon>Metazoa</taxon>
        <taxon>Ecdysozoa</taxon>
        <taxon>Arthropoda</taxon>
        <taxon>Hexapoda</taxon>
        <taxon>Insecta</taxon>
        <taxon>Pterygota</taxon>
        <taxon>Neoptera</taxon>
        <taxon>Endopterygota</taxon>
        <taxon>Coleoptera</taxon>
        <taxon>Polyphaga</taxon>
        <taxon>Cucujiformia</taxon>
        <taxon>Chrysomeloidea</taxon>
        <taxon>Chrysomelidae</taxon>
        <taxon>Bruchinae</taxon>
        <taxon>Bruchini</taxon>
        <taxon>Acanthoscelides</taxon>
    </lineage>
</organism>
<reference evidence="1" key="1">
    <citation type="submission" date="2022-03" db="EMBL/GenBank/DDBJ databases">
        <authorList>
            <person name="Sayadi A."/>
        </authorList>
    </citation>
    <scope>NUCLEOTIDE SEQUENCE</scope>
</reference>
<protein>
    <submittedName>
        <fullName evidence="1">Uncharacterized protein</fullName>
    </submittedName>
</protein>
<evidence type="ECO:0000313" key="2">
    <source>
        <dbReference type="Proteomes" id="UP001152888"/>
    </source>
</evidence>
<dbReference type="Proteomes" id="UP001152888">
    <property type="component" value="Unassembled WGS sequence"/>
</dbReference>
<dbReference type="AlphaFoldDB" id="A0A9P0NU91"/>
<name>A0A9P0NU91_ACAOB</name>
<proteinExistence type="predicted"/>
<evidence type="ECO:0000313" key="1">
    <source>
        <dbReference type="EMBL" id="CAH1959227.1"/>
    </source>
</evidence>
<dbReference type="EMBL" id="CAKOFQ010006681">
    <property type="protein sequence ID" value="CAH1959227.1"/>
    <property type="molecule type" value="Genomic_DNA"/>
</dbReference>